<evidence type="ECO:0000313" key="14">
    <source>
        <dbReference type="Proteomes" id="UP000192578"/>
    </source>
</evidence>
<dbReference type="InterPro" id="IPR018108">
    <property type="entry name" value="MCP_transmembrane"/>
</dbReference>
<evidence type="ECO:0000256" key="11">
    <source>
        <dbReference type="RuleBase" id="RU000488"/>
    </source>
</evidence>
<dbReference type="GO" id="GO:0071913">
    <property type="term" value="F:citrate secondary active transmembrane transporter activity"/>
    <property type="evidence" value="ECO:0007669"/>
    <property type="project" value="TreeGrafter"/>
</dbReference>
<dbReference type="SUPFAM" id="SSF103506">
    <property type="entry name" value="Mitochondrial carrier"/>
    <property type="match status" value="1"/>
</dbReference>
<protein>
    <recommendedName>
        <fullName evidence="9">Citrate transport protein</fullName>
    </recommendedName>
</protein>
<comment type="caution">
    <text evidence="13">The sequence shown here is derived from an EMBL/GenBank/DDBJ whole genome shotgun (WGS) entry which is preliminary data.</text>
</comment>
<evidence type="ECO:0000256" key="8">
    <source>
        <dbReference type="ARBA" id="ARBA00023136"/>
    </source>
</evidence>
<keyword evidence="3 11" id="KW-0813">Transport</keyword>
<feature type="repeat" description="Solcar" evidence="10">
    <location>
        <begin position="29"/>
        <end position="115"/>
    </location>
</feature>
<dbReference type="GO" id="GO:0031966">
    <property type="term" value="C:mitochondrial membrane"/>
    <property type="evidence" value="ECO:0007669"/>
    <property type="project" value="UniProtKB-SubCell"/>
</dbReference>
<evidence type="ECO:0000256" key="12">
    <source>
        <dbReference type="SAM" id="Phobius"/>
    </source>
</evidence>
<dbReference type="AlphaFoldDB" id="A0A9X6NGM4"/>
<dbReference type="InterPro" id="IPR023395">
    <property type="entry name" value="MCP_dom_sf"/>
</dbReference>
<dbReference type="Gene3D" id="1.50.40.10">
    <property type="entry name" value="Mitochondrial carrier domain"/>
    <property type="match status" value="2"/>
</dbReference>
<evidence type="ECO:0000256" key="7">
    <source>
        <dbReference type="ARBA" id="ARBA00023128"/>
    </source>
</evidence>
<evidence type="ECO:0000256" key="2">
    <source>
        <dbReference type="ARBA" id="ARBA00006375"/>
    </source>
</evidence>
<dbReference type="EMBL" id="MTYJ01000354">
    <property type="protein sequence ID" value="OWA53895.1"/>
    <property type="molecule type" value="Genomic_DNA"/>
</dbReference>
<dbReference type="OrthoDB" id="44467at2759"/>
<evidence type="ECO:0000256" key="4">
    <source>
        <dbReference type="ARBA" id="ARBA00022692"/>
    </source>
</evidence>
<dbReference type="GO" id="GO:0006843">
    <property type="term" value="P:mitochondrial citrate transmembrane transport"/>
    <property type="evidence" value="ECO:0007669"/>
    <property type="project" value="TreeGrafter"/>
</dbReference>
<keyword evidence="5" id="KW-0677">Repeat</keyword>
<keyword evidence="8 10" id="KW-0472">Membrane</keyword>
<keyword evidence="7" id="KW-0496">Mitochondrion</keyword>
<dbReference type="PANTHER" id="PTHR45788:SF4">
    <property type="entry name" value="TRICARBOXYLATE TRANSPORT PROTEIN, MITOCHONDRIAL"/>
    <property type="match status" value="1"/>
</dbReference>
<dbReference type="PROSITE" id="PS50920">
    <property type="entry name" value="SOLCAR"/>
    <property type="match status" value="3"/>
</dbReference>
<evidence type="ECO:0000256" key="9">
    <source>
        <dbReference type="ARBA" id="ARBA00042640"/>
    </source>
</evidence>
<dbReference type="PRINTS" id="PR00926">
    <property type="entry name" value="MITOCARRIER"/>
</dbReference>
<keyword evidence="14" id="KW-1185">Reference proteome</keyword>
<organism evidence="13 14">
    <name type="scientific">Hypsibius exemplaris</name>
    <name type="common">Freshwater tardigrade</name>
    <dbReference type="NCBI Taxonomy" id="2072580"/>
    <lineage>
        <taxon>Eukaryota</taxon>
        <taxon>Metazoa</taxon>
        <taxon>Ecdysozoa</taxon>
        <taxon>Tardigrada</taxon>
        <taxon>Eutardigrada</taxon>
        <taxon>Parachela</taxon>
        <taxon>Hypsibioidea</taxon>
        <taxon>Hypsibiidae</taxon>
        <taxon>Hypsibius</taxon>
    </lineage>
</organism>
<keyword evidence="4 10" id="KW-0812">Transmembrane</keyword>
<sequence length="312" mass="34288">MVPLVEMKIPLGQISGISPPIGIVKHPSNKALKGLIAGAVSGVVEMAINFPTDYVKTQLQLDEKSTQRRYTGMLDVIKQTVRRHGVQGLYRGLNVAIWNPKVAVRFAAFESFRKIAVDERGQLTSGRLLLCGMAAGCCEAILAVTPIESVKVKFVDDQNSPKQRYKGLFHGIRTIVKDHGLRGLYQGSTATIIKSVTNQGTRFFVIESLKNWHRKRNSGQPVPTYMVLLFGAIGGAMSVVITAPADVVRTRMQGLQSHKYRSTLHCVRTLLKHEGPASLFAGVIPRMVKVPLETAIVFAVYGKVVELLDSVW</sequence>
<evidence type="ECO:0000256" key="3">
    <source>
        <dbReference type="ARBA" id="ARBA00022448"/>
    </source>
</evidence>
<gene>
    <name evidence="13" type="ORF">BV898_18314</name>
</gene>
<dbReference type="InterPro" id="IPR002067">
    <property type="entry name" value="MCP"/>
</dbReference>
<evidence type="ECO:0000256" key="10">
    <source>
        <dbReference type="PROSITE-ProRule" id="PRU00282"/>
    </source>
</evidence>
<keyword evidence="6 12" id="KW-1133">Transmembrane helix</keyword>
<name>A0A9X6NGM4_HYPEX</name>
<dbReference type="Pfam" id="PF00153">
    <property type="entry name" value="Mito_carr"/>
    <property type="match status" value="3"/>
</dbReference>
<feature type="repeat" description="Solcar" evidence="10">
    <location>
        <begin position="222"/>
        <end position="307"/>
    </location>
</feature>
<evidence type="ECO:0000256" key="6">
    <source>
        <dbReference type="ARBA" id="ARBA00022989"/>
    </source>
</evidence>
<reference evidence="14" key="1">
    <citation type="submission" date="2017-01" db="EMBL/GenBank/DDBJ databases">
        <title>Comparative genomics of anhydrobiosis in the tardigrade Hypsibius dujardini.</title>
        <authorList>
            <person name="Yoshida Y."/>
            <person name="Koutsovoulos G."/>
            <person name="Laetsch D."/>
            <person name="Stevens L."/>
            <person name="Kumar S."/>
            <person name="Horikawa D."/>
            <person name="Ishino K."/>
            <person name="Komine S."/>
            <person name="Tomita M."/>
            <person name="Blaxter M."/>
            <person name="Arakawa K."/>
        </authorList>
    </citation>
    <scope>NUCLEOTIDE SEQUENCE [LARGE SCALE GENOMIC DNA]</scope>
    <source>
        <strain evidence="14">Z151</strain>
    </source>
</reference>
<dbReference type="InterPro" id="IPR049563">
    <property type="entry name" value="TXTP-like"/>
</dbReference>
<evidence type="ECO:0000313" key="13">
    <source>
        <dbReference type="EMBL" id="OWA53895.1"/>
    </source>
</evidence>
<evidence type="ECO:0000256" key="5">
    <source>
        <dbReference type="ARBA" id="ARBA00022737"/>
    </source>
</evidence>
<accession>A0A9X6NGM4</accession>
<evidence type="ECO:0000256" key="1">
    <source>
        <dbReference type="ARBA" id="ARBA00004225"/>
    </source>
</evidence>
<comment type="similarity">
    <text evidence="2 11">Belongs to the mitochondrial carrier (TC 2.A.29) family.</text>
</comment>
<dbReference type="PANTHER" id="PTHR45788">
    <property type="entry name" value="SUCCINATE/FUMARATE MITOCHONDRIAL TRANSPORTER-RELATED"/>
    <property type="match status" value="1"/>
</dbReference>
<dbReference type="FunFam" id="1.50.40.10:FF:000007">
    <property type="entry name" value="Mitochondrial tricarboxylate transport protein-like"/>
    <property type="match status" value="1"/>
</dbReference>
<feature type="repeat" description="Solcar" evidence="10">
    <location>
        <begin position="126"/>
        <end position="212"/>
    </location>
</feature>
<proteinExistence type="inferred from homology"/>
<feature type="transmembrane region" description="Helical" evidence="12">
    <location>
        <begin position="225"/>
        <end position="248"/>
    </location>
</feature>
<dbReference type="Proteomes" id="UP000192578">
    <property type="component" value="Unassembled WGS sequence"/>
</dbReference>
<comment type="subcellular location">
    <subcellularLocation>
        <location evidence="1">Mitochondrion membrane</location>
        <topology evidence="1">Multi-pass membrane protein</topology>
    </subcellularLocation>
</comment>